<dbReference type="Gene3D" id="3.60.110.10">
    <property type="entry name" value="Carbon-nitrogen hydrolase"/>
    <property type="match status" value="1"/>
</dbReference>
<dbReference type="PANTHER" id="PTHR47799">
    <property type="entry name" value="OMEGA-AMIDASE YAFV"/>
    <property type="match status" value="1"/>
</dbReference>
<dbReference type="Proteomes" id="UP000030152">
    <property type="component" value="Unassembled WGS sequence"/>
</dbReference>
<comment type="similarity">
    <text evidence="1">Belongs to the carbon-nitrogen hydrolase superfamily. NIT1/NIT2 family.</text>
</comment>
<comment type="caution">
    <text evidence="7">The sequence shown here is derived from an EMBL/GenBank/DDBJ whole genome shotgun (WGS) entry which is preliminary data.</text>
</comment>
<evidence type="ECO:0000313" key="8">
    <source>
        <dbReference type="Proteomes" id="UP000030152"/>
    </source>
</evidence>
<sequence length="254" mass="28789">MKISVIQTSLIWENPEANRANFTQKINSITGRTDLIILPEMFATGFTMNPHAVAEAANGASVQWMKQTAAANDCAITGSLVIEENGNYYNRLYFVLPDGEVKTYNKRHLFSFAGEDKFYTAGTEKLIVDYKSWKICPLVCYDLRFPVFARNVEEYDLLIYVANWPQIRTLAWDSLLRARAIENLSYTIGVNRVGEDGNGHAYSGHSQVIDALGGYVTEPFENDDIVTVELNRDTLLETRKKFAFLNDRDSFEIV</sequence>
<reference evidence="7 8" key="1">
    <citation type="submission" date="2013-09" db="EMBL/GenBank/DDBJ databases">
        <authorList>
            <person name="Zeng Z."/>
            <person name="Chen C."/>
        </authorList>
    </citation>
    <scope>NUCLEOTIDE SEQUENCE [LARGE SCALE GENOMIC DNA]</scope>
    <source>
        <strain evidence="7 8">WB 3.3-2</strain>
    </source>
</reference>
<dbReference type="RefSeq" id="WP_020212977.1">
    <property type="nucleotide sequence ID" value="NZ_JRLX01000006.1"/>
</dbReference>
<dbReference type="InterPro" id="IPR052737">
    <property type="entry name" value="Omega-amidase_YafV"/>
</dbReference>
<evidence type="ECO:0000256" key="2">
    <source>
        <dbReference type="ARBA" id="ARBA00022801"/>
    </source>
</evidence>
<organism evidence="7 8">
    <name type="scientific">Flavobacterium rivuli WB 3.3-2 = DSM 21788</name>
    <dbReference type="NCBI Taxonomy" id="1121895"/>
    <lineage>
        <taxon>Bacteria</taxon>
        <taxon>Pseudomonadati</taxon>
        <taxon>Bacteroidota</taxon>
        <taxon>Flavobacteriia</taxon>
        <taxon>Flavobacteriales</taxon>
        <taxon>Flavobacteriaceae</taxon>
        <taxon>Flavobacterium</taxon>
    </lineage>
</organism>
<feature type="domain" description="CN hydrolase" evidence="6">
    <location>
        <begin position="1"/>
        <end position="232"/>
    </location>
</feature>
<dbReference type="EC" id="3.5.1.3" evidence="3"/>
<dbReference type="PROSITE" id="PS50263">
    <property type="entry name" value="CN_HYDROLASE"/>
    <property type="match status" value="1"/>
</dbReference>
<dbReference type="GO" id="GO:0050152">
    <property type="term" value="F:omega-amidase activity"/>
    <property type="evidence" value="ECO:0007669"/>
    <property type="project" value="UniProtKB-EC"/>
</dbReference>
<dbReference type="InterPro" id="IPR036526">
    <property type="entry name" value="C-N_Hydrolase_sf"/>
</dbReference>
<dbReference type="EMBL" id="JRLX01000006">
    <property type="protein sequence ID" value="KGO87045.1"/>
    <property type="molecule type" value="Genomic_DNA"/>
</dbReference>
<dbReference type="FunFam" id="3.60.110.10:FF:000004">
    <property type="entry name" value="Carbon-nitrogen hydrolase"/>
    <property type="match status" value="1"/>
</dbReference>
<comment type="catalytic activity">
    <reaction evidence="4">
        <text>a monoamide of a dicarboxylate + H2O = a dicarboxylate + NH4(+)</text>
        <dbReference type="Rhea" id="RHEA:11716"/>
        <dbReference type="ChEBI" id="CHEBI:15377"/>
        <dbReference type="ChEBI" id="CHEBI:28938"/>
        <dbReference type="ChEBI" id="CHEBI:28965"/>
        <dbReference type="ChEBI" id="CHEBI:77450"/>
        <dbReference type="EC" id="3.5.1.3"/>
    </reaction>
</comment>
<name>A0A0A2MFG7_9FLAO</name>
<protein>
    <recommendedName>
        <fullName evidence="5">Omega-amidase YafV</fullName>
        <ecNumber evidence="3">3.5.1.3</ecNumber>
    </recommendedName>
</protein>
<keyword evidence="2 7" id="KW-0378">Hydrolase</keyword>
<dbReference type="AlphaFoldDB" id="A0A0A2MFG7"/>
<evidence type="ECO:0000259" key="6">
    <source>
        <dbReference type="PROSITE" id="PS50263"/>
    </source>
</evidence>
<dbReference type="eggNOG" id="COG0388">
    <property type="taxonomic scope" value="Bacteria"/>
</dbReference>
<evidence type="ECO:0000256" key="3">
    <source>
        <dbReference type="ARBA" id="ARBA00039118"/>
    </source>
</evidence>
<dbReference type="GO" id="GO:0106008">
    <property type="term" value="F:2-oxoglutaramate amidase activity"/>
    <property type="evidence" value="ECO:0007669"/>
    <property type="project" value="TreeGrafter"/>
</dbReference>
<proteinExistence type="inferred from homology"/>
<dbReference type="OrthoDB" id="9811121at2"/>
<gene>
    <name evidence="7" type="ORF">Q765_07480</name>
</gene>
<dbReference type="NCBIfam" id="NF007757">
    <property type="entry name" value="PRK10438.1"/>
    <property type="match status" value="1"/>
</dbReference>
<dbReference type="PANTHER" id="PTHR47799:SF1">
    <property type="entry name" value="OMEGA-AMIDASE YAFV"/>
    <property type="match status" value="1"/>
</dbReference>
<dbReference type="InterPro" id="IPR003010">
    <property type="entry name" value="C-N_Hydrolase"/>
</dbReference>
<evidence type="ECO:0000256" key="1">
    <source>
        <dbReference type="ARBA" id="ARBA00010613"/>
    </source>
</evidence>
<dbReference type="Pfam" id="PF00795">
    <property type="entry name" value="CN_hydrolase"/>
    <property type="match status" value="1"/>
</dbReference>
<evidence type="ECO:0000313" key="7">
    <source>
        <dbReference type="EMBL" id="KGO87045.1"/>
    </source>
</evidence>
<evidence type="ECO:0000256" key="4">
    <source>
        <dbReference type="ARBA" id="ARBA00052904"/>
    </source>
</evidence>
<dbReference type="SUPFAM" id="SSF56317">
    <property type="entry name" value="Carbon-nitrogen hydrolase"/>
    <property type="match status" value="1"/>
</dbReference>
<keyword evidence="8" id="KW-1185">Reference proteome</keyword>
<dbReference type="CDD" id="cd07575">
    <property type="entry name" value="Xc-1258_like"/>
    <property type="match status" value="1"/>
</dbReference>
<accession>A0A0A2MFG7</accession>
<evidence type="ECO:0000256" key="5">
    <source>
        <dbReference type="ARBA" id="ARBA00072139"/>
    </source>
</evidence>
<dbReference type="STRING" id="1121895.GCA_000378485_01821"/>